<feature type="compositionally biased region" description="Polar residues" evidence="5">
    <location>
        <begin position="54"/>
        <end position="82"/>
    </location>
</feature>
<feature type="compositionally biased region" description="Basic and acidic residues" evidence="5">
    <location>
        <begin position="83"/>
        <end position="92"/>
    </location>
</feature>
<feature type="transmembrane region" description="Helical" evidence="6">
    <location>
        <begin position="243"/>
        <end position="260"/>
    </location>
</feature>
<dbReference type="GO" id="GO:0016020">
    <property type="term" value="C:membrane"/>
    <property type="evidence" value="ECO:0007669"/>
    <property type="project" value="UniProtKB-SubCell"/>
</dbReference>
<feature type="compositionally biased region" description="Polar residues" evidence="5">
    <location>
        <begin position="29"/>
        <end position="38"/>
    </location>
</feature>
<protein>
    <recommendedName>
        <fullName evidence="9">MFS general substrate transporter</fullName>
    </recommendedName>
</protein>
<feature type="transmembrane region" description="Helical" evidence="6">
    <location>
        <begin position="348"/>
        <end position="369"/>
    </location>
</feature>
<keyword evidence="8" id="KW-1185">Reference proteome</keyword>
<feature type="transmembrane region" description="Helical" evidence="6">
    <location>
        <begin position="311"/>
        <end position="336"/>
    </location>
</feature>
<evidence type="ECO:0000313" key="8">
    <source>
        <dbReference type="Proteomes" id="UP000800041"/>
    </source>
</evidence>
<reference evidence="7" key="1">
    <citation type="journal article" date="2020" name="Stud. Mycol.">
        <title>101 Dothideomycetes genomes: a test case for predicting lifestyles and emergence of pathogens.</title>
        <authorList>
            <person name="Haridas S."/>
            <person name="Albert R."/>
            <person name="Binder M."/>
            <person name="Bloem J."/>
            <person name="Labutti K."/>
            <person name="Salamov A."/>
            <person name="Andreopoulos B."/>
            <person name="Baker S."/>
            <person name="Barry K."/>
            <person name="Bills G."/>
            <person name="Bluhm B."/>
            <person name="Cannon C."/>
            <person name="Castanera R."/>
            <person name="Culley D."/>
            <person name="Daum C."/>
            <person name="Ezra D."/>
            <person name="Gonzalez J."/>
            <person name="Henrissat B."/>
            <person name="Kuo A."/>
            <person name="Liang C."/>
            <person name="Lipzen A."/>
            <person name="Lutzoni F."/>
            <person name="Magnuson J."/>
            <person name="Mondo S."/>
            <person name="Nolan M."/>
            <person name="Ohm R."/>
            <person name="Pangilinan J."/>
            <person name="Park H.-J."/>
            <person name="Ramirez L."/>
            <person name="Alfaro M."/>
            <person name="Sun H."/>
            <person name="Tritt A."/>
            <person name="Yoshinaga Y."/>
            <person name="Zwiers L.-H."/>
            <person name="Turgeon B."/>
            <person name="Goodwin S."/>
            <person name="Spatafora J."/>
            <person name="Crous P."/>
            <person name="Grigoriev I."/>
        </authorList>
    </citation>
    <scope>NUCLEOTIDE SEQUENCE</scope>
    <source>
        <strain evidence="7">CBS 113979</strain>
    </source>
</reference>
<dbReference type="AlphaFoldDB" id="A0A6G1H6Z6"/>
<proteinExistence type="predicted"/>
<dbReference type="InterPro" id="IPR036259">
    <property type="entry name" value="MFS_trans_sf"/>
</dbReference>
<feature type="transmembrane region" description="Helical" evidence="6">
    <location>
        <begin position="216"/>
        <end position="236"/>
    </location>
</feature>
<dbReference type="Gene3D" id="1.20.1250.20">
    <property type="entry name" value="MFS general substrate transporter like domains"/>
    <property type="match status" value="1"/>
</dbReference>
<sequence length="422" mass="46797">MELAQKDTEEVYGKMPDEEMRRRSAVPQIDNSSASIFVTQKDDSENDLGKEATDTSTLPNRPSLSYSPGIPGQSQPGMNSQQSEERESDLLRPNETTSTFLDVRTTYFSKDHPEPPHGHVGGTTRNSRNSVRGPAQTGELFIHRADIPRLLAISACWMLWDVAYYGLSLTSPRMISSISESRPPPPDGEDIPPWNSDSSDPGASILTALKTDAVRAMLLVGIPSILGFVAILLGINYVRRTRWLTWSLGLLTLLSALMGATYDHSYEKGRHVLIMIFFVLCEFLGHLDCTQGPNTITFLLPAEIFPTRCRCTCFGIAAAAGKVGSIIIQIVVSYAGVNSPNARPGPTANMLGSFAPLMFVGAAISRYWLWEPDAQMPRVKGQVSDVERQRIQTFPDLKKWIDKWKLHNRSLEEVARWRETGS</sequence>
<feature type="compositionally biased region" description="Basic and acidic residues" evidence="5">
    <location>
        <begin position="1"/>
        <end position="22"/>
    </location>
</feature>
<dbReference type="SUPFAM" id="SSF103473">
    <property type="entry name" value="MFS general substrate transporter"/>
    <property type="match status" value="1"/>
</dbReference>
<dbReference type="OrthoDB" id="433512at2759"/>
<dbReference type="GO" id="GO:0022857">
    <property type="term" value="F:transmembrane transporter activity"/>
    <property type="evidence" value="ECO:0007669"/>
    <property type="project" value="InterPro"/>
</dbReference>
<dbReference type="EMBL" id="ML977146">
    <property type="protein sequence ID" value="KAF1988935.1"/>
    <property type="molecule type" value="Genomic_DNA"/>
</dbReference>
<dbReference type="Proteomes" id="UP000800041">
    <property type="component" value="Unassembled WGS sequence"/>
</dbReference>
<keyword evidence="2 6" id="KW-0812">Transmembrane</keyword>
<evidence type="ECO:0000256" key="3">
    <source>
        <dbReference type="ARBA" id="ARBA00022989"/>
    </source>
</evidence>
<evidence type="ECO:0000256" key="1">
    <source>
        <dbReference type="ARBA" id="ARBA00004141"/>
    </source>
</evidence>
<evidence type="ECO:0000256" key="2">
    <source>
        <dbReference type="ARBA" id="ARBA00022692"/>
    </source>
</evidence>
<dbReference type="PANTHER" id="PTHR24064">
    <property type="entry name" value="SOLUTE CARRIER FAMILY 22 MEMBER"/>
    <property type="match status" value="1"/>
</dbReference>
<feature type="region of interest" description="Disordered" evidence="5">
    <location>
        <begin position="177"/>
        <end position="198"/>
    </location>
</feature>
<evidence type="ECO:0000313" key="7">
    <source>
        <dbReference type="EMBL" id="KAF1988935.1"/>
    </source>
</evidence>
<organism evidence="7 8">
    <name type="scientific">Aulographum hederae CBS 113979</name>
    <dbReference type="NCBI Taxonomy" id="1176131"/>
    <lineage>
        <taxon>Eukaryota</taxon>
        <taxon>Fungi</taxon>
        <taxon>Dikarya</taxon>
        <taxon>Ascomycota</taxon>
        <taxon>Pezizomycotina</taxon>
        <taxon>Dothideomycetes</taxon>
        <taxon>Pleosporomycetidae</taxon>
        <taxon>Aulographales</taxon>
        <taxon>Aulographaceae</taxon>
    </lineage>
</organism>
<comment type="subcellular location">
    <subcellularLocation>
        <location evidence="1">Membrane</location>
        <topology evidence="1">Multi-pass membrane protein</topology>
    </subcellularLocation>
</comment>
<evidence type="ECO:0000256" key="4">
    <source>
        <dbReference type="ARBA" id="ARBA00023136"/>
    </source>
</evidence>
<name>A0A6G1H6Z6_9PEZI</name>
<accession>A0A6G1H6Z6</accession>
<keyword evidence="4 6" id="KW-0472">Membrane</keyword>
<gene>
    <name evidence="7" type="ORF">K402DRAFT_426790</name>
</gene>
<feature type="compositionally biased region" description="Basic and acidic residues" evidence="5">
    <location>
        <begin position="40"/>
        <end position="53"/>
    </location>
</feature>
<evidence type="ECO:0000256" key="5">
    <source>
        <dbReference type="SAM" id="MobiDB-lite"/>
    </source>
</evidence>
<feature type="transmembrane region" description="Helical" evidence="6">
    <location>
        <begin position="272"/>
        <end position="290"/>
    </location>
</feature>
<keyword evidence="3 6" id="KW-1133">Transmembrane helix</keyword>
<evidence type="ECO:0008006" key="9">
    <source>
        <dbReference type="Google" id="ProtNLM"/>
    </source>
</evidence>
<feature type="region of interest" description="Disordered" evidence="5">
    <location>
        <begin position="1"/>
        <end position="132"/>
    </location>
</feature>
<dbReference type="InterPro" id="IPR005828">
    <property type="entry name" value="MFS_sugar_transport-like"/>
</dbReference>
<evidence type="ECO:0000256" key="6">
    <source>
        <dbReference type="SAM" id="Phobius"/>
    </source>
</evidence>
<dbReference type="Pfam" id="PF00083">
    <property type="entry name" value="Sugar_tr"/>
    <property type="match status" value="1"/>
</dbReference>